<proteinExistence type="predicted"/>
<evidence type="ECO:0000313" key="2">
    <source>
        <dbReference type="Proteomes" id="UP000215361"/>
    </source>
</evidence>
<protein>
    <submittedName>
        <fullName evidence="1">Uncharacterized protein</fullName>
    </submittedName>
</protein>
<reference evidence="2" key="1">
    <citation type="submission" date="2017-04" db="EMBL/GenBank/DDBJ databases">
        <title>Finegoldia magna isolated from orthopedic joint implant-associated infections.</title>
        <authorList>
            <person name="Bjorklund S."/>
            <person name="Bruggemann H."/>
            <person name="Jensen A."/>
            <person name="Hellmark B."/>
            <person name="Soderquist B."/>
        </authorList>
    </citation>
    <scope>NUCLEOTIDE SEQUENCE [LARGE SCALE GENOMIC DNA]</scope>
    <source>
        <strain evidence="2">08T492</strain>
    </source>
</reference>
<gene>
    <name evidence="1" type="ORF">B9N56_07545</name>
</gene>
<dbReference type="AlphaFoldDB" id="A0A233W6U4"/>
<organism evidence="1 2">
    <name type="scientific">Finegoldia magna</name>
    <name type="common">Peptostreptococcus magnus</name>
    <dbReference type="NCBI Taxonomy" id="1260"/>
    <lineage>
        <taxon>Bacteria</taxon>
        <taxon>Bacillati</taxon>
        <taxon>Bacillota</taxon>
        <taxon>Tissierellia</taxon>
        <taxon>Tissierellales</taxon>
        <taxon>Peptoniphilaceae</taxon>
        <taxon>Finegoldia</taxon>
    </lineage>
</organism>
<dbReference type="Proteomes" id="UP000215361">
    <property type="component" value="Unassembled WGS sequence"/>
</dbReference>
<evidence type="ECO:0000313" key="1">
    <source>
        <dbReference type="EMBL" id="OXZ36933.1"/>
    </source>
</evidence>
<dbReference type="EMBL" id="NDYI01000022">
    <property type="protein sequence ID" value="OXZ36933.1"/>
    <property type="molecule type" value="Genomic_DNA"/>
</dbReference>
<sequence>MENRANIPILRKIIFGIVVSILLLATIASMFLMVNHAAGFFVEGMIGFVCEIVFRVFFIILFFLVLLMSHFIKEKRTSTIIWWICVICYVIGSFYAMKAPIEDLPYINSPSNIKLKYVTFEEDHNYQFSTFYKLTGYTQNDEIEIFDLNWQTYENEKQKWDDNGNVSADITFLPHTNVLMKLNTHDQQSSKDK</sequence>
<dbReference type="RefSeq" id="WP_002839626.1">
    <property type="nucleotide sequence ID" value="NZ_CAMPWK010000033.1"/>
</dbReference>
<accession>A0A233W6U4</accession>
<comment type="caution">
    <text evidence="1">The sequence shown here is derived from an EMBL/GenBank/DDBJ whole genome shotgun (WGS) entry which is preliminary data.</text>
</comment>
<name>A0A233W6U4_FINMA</name>